<evidence type="ECO:0000313" key="3">
    <source>
        <dbReference type="EMBL" id="KAK8377726.1"/>
    </source>
</evidence>
<dbReference type="AlphaFoldDB" id="A0AAW0SRU8"/>
<dbReference type="InterPro" id="IPR036179">
    <property type="entry name" value="Ig-like_dom_sf"/>
</dbReference>
<accession>A0AAW0SRU8</accession>
<reference evidence="3 4" key="1">
    <citation type="submission" date="2023-03" db="EMBL/GenBank/DDBJ databases">
        <title>High-quality genome of Scylla paramamosain provides insights in environmental adaptation.</title>
        <authorList>
            <person name="Zhang L."/>
        </authorList>
    </citation>
    <scope>NUCLEOTIDE SEQUENCE [LARGE SCALE GENOMIC DNA]</scope>
    <source>
        <strain evidence="3">LZ_2023a</strain>
        <tissue evidence="3">Muscle</tissue>
    </source>
</reference>
<dbReference type="PANTHER" id="PTHR21261">
    <property type="entry name" value="BEAT PROTEIN"/>
    <property type="match status" value="1"/>
</dbReference>
<dbReference type="InterPro" id="IPR003599">
    <property type="entry name" value="Ig_sub"/>
</dbReference>
<gene>
    <name evidence="3" type="ORF">O3P69_013990</name>
</gene>
<evidence type="ECO:0000256" key="1">
    <source>
        <dbReference type="SAM" id="MobiDB-lite"/>
    </source>
</evidence>
<feature type="domain" description="Immunoglobulin" evidence="2">
    <location>
        <begin position="14"/>
        <end position="210"/>
    </location>
</feature>
<comment type="caution">
    <text evidence="3">The sequence shown here is derived from an EMBL/GenBank/DDBJ whole genome shotgun (WGS) entry which is preliminary data.</text>
</comment>
<dbReference type="SUPFAM" id="SSF48726">
    <property type="entry name" value="Immunoglobulin"/>
    <property type="match status" value="1"/>
</dbReference>
<dbReference type="PANTHER" id="PTHR21261:SF15">
    <property type="entry name" value="BEATEN PATH IIIA, ISOFORM D-RELATED"/>
    <property type="match status" value="1"/>
</dbReference>
<sequence>MAALGVGVRMTAMSSPRYVMEGTNITLRCEFDLEGDRLYSLLWWRGGSVLLRYTPPHGEGLDSGDEDDLGEKEQVLLDPISNVTTRPLAWFPSRGPRRPGVHGDFVCDPDVANERLYLPSPEPLPPLSHQSEHRPAPPPFRPAALSPLTPSTVWRDVNFLTSCELLVFGGEEGPEALWLLNVGHEASGVYTCEVTAESPPTFVTANVSVTLVVIVPPSASPLLQGTAGYVTEGQWVAATCNSAPALPPPALAFYINGHPVMSEFMSPLRVREAADNKVVVSRSVGFTVHRRQFLNGHLALECRVAIDQLVWKATNDLVLQDYSSESKAARECAGGVWWVKGTGVALLLLYRWLG</sequence>
<evidence type="ECO:0000313" key="4">
    <source>
        <dbReference type="Proteomes" id="UP001487740"/>
    </source>
</evidence>
<evidence type="ECO:0000259" key="2">
    <source>
        <dbReference type="SMART" id="SM00409"/>
    </source>
</evidence>
<dbReference type="SMART" id="SM00409">
    <property type="entry name" value="IG"/>
    <property type="match status" value="1"/>
</dbReference>
<proteinExistence type="predicted"/>
<dbReference type="Proteomes" id="UP001487740">
    <property type="component" value="Unassembled WGS sequence"/>
</dbReference>
<name>A0AAW0SRU8_SCYPA</name>
<organism evidence="3 4">
    <name type="scientific">Scylla paramamosain</name>
    <name type="common">Mud crab</name>
    <dbReference type="NCBI Taxonomy" id="85552"/>
    <lineage>
        <taxon>Eukaryota</taxon>
        <taxon>Metazoa</taxon>
        <taxon>Ecdysozoa</taxon>
        <taxon>Arthropoda</taxon>
        <taxon>Crustacea</taxon>
        <taxon>Multicrustacea</taxon>
        <taxon>Malacostraca</taxon>
        <taxon>Eumalacostraca</taxon>
        <taxon>Eucarida</taxon>
        <taxon>Decapoda</taxon>
        <taxon>Pleocyemata</taxon>
        <taxon>Brachyura</taxon>
        <taxon>Eubrachyura</taxon>
        <taxon>Portunoidea</taxon>
        <taxon>Portunidae</taxon>
        <taxon>Portuninae</taxon>
        <taxon>Scylla</taxon>
    </lineage>
</organism>
<protein>
    <recommendedName>
        <fullName evidence="2">Immunoglobulin domain-containing protein</fullName>
    </recommendedName>
</protein>
<keyword evidence="4" id="KW-1185">Reference proteome</keyword>
<dbReference type="EMBL" id="JARAKH010000047">
    <property type="protein sequence ID" value="KAK8377726.1"/>
    <property type="molecule type" value="Genomic_DNA"/>
</dbReference>
<feature type="region of interest" description="Disordered" evidence="1">
    <location>
        <begin position="118"/>
        <end position="138"/>
    </location>
</feature>